<comment type="catalytic activity">
    <reaction evidence="8">
        <text>L-ornithine + H(+) = putrescine + CO2</text>
        <dbReference type="Rhea" id="RHEA:22964"/>
        <dbReference type="ChEBI" id="CHEBI:15378"/>
        <dbReference type="ChEBI" id="CHEBI:16526"/>
        <dbReference type="ChEBI" id="CHEBI:46911"/>
        <dbReference type="ChEBI" id="CHEBI:326268"/>
        <dbReference type="EC" id="4.1.1.17"/>
    </reaction>
</comment>
<gene>
    <name evidence="13" type="primary">ODC</name>
</gene>
<feature type="domain" description="Orn/DAP/Arg decarboxylase 2 N-terminal" evidence="12">
    <location>
        <begin position="15"/>
        <end position="249"/>
    </location>
</feature>
<evidence type="ECO:0000259" key="12">
    <source>
        <dbReference type="Pfam" id="PF02784"/>
    </source>
</evidence>
<feature type="active site" description="Proton donor" evidence="9">
    <location>
        <position position="323"/>
    </location>
</feature>
<dbReference type="InterPro" id="IPR002433">
    <property type="entry name" value="Orn_de-COase"/>
</dbReference>
<evidence type="ECO:0000256" key="8">
    <source>
        <dbReference type="ARBA" id="ARBA00049127"/>
    </source>
</evidence>
<dbReference type="SUPFAM" id="SSF50621">
    <property type="entry name" value="Alanine racemase C-terminal domain-like"/>
    <property type="match status" value="1"/>
</dbReference>
<protein>
    <recommendedName>
        <fullName evidence="6">ornithine decarboxylase</fullName>
        <ecNumber evidence="6">4.1.1.17</ecNumber>
    </recommendedName>
</protein>
<dbReference type="FunFam" id="3.20.20.10:FF:000005">
    <property type="entry name" value="Ornithine decarboxylase"/>
    <property type="match status" value="1"/>
</dbReference>
<accession>C9W982</accession>
<dbReference type="CDD" id="cd00622">
    <property type="entry name" value="PLPDE_III_ODC"/>
    <property type="match status" value="1"/>
</dbReference>
<evidence type="ECO:0000256" key="5">
    <source>
        <dbReference type="ARBA" id="ARBA00034115"/>
    </source>
</evidence>
<dbReference type="PRINTS" id="PR01182">
    <property type="entry name" value="ORNDCRBXLASE"/>
</dbReference>
<sequence>MAANYLWVRSALLSLQAFTEKMPRVRPFYAVKCNPDPVMLRVLANLGCGFDCASAKEMATVLDMGVEAESIVFAHPCKRPLDLEFAIETNVTRMTFDCVDELEKVAAECPHAELVLRIRADDPSAVVQFGHKYGADPQTEAPMLLAAAKQLEMNVVGVSFHVGSGSQSCDAYPLAVEAARRVFDQAADLGYEMQLLDLGGGFWGRFDATGHVPLEDVSEAINSALDRFFPVNSSGRKVEVIAEPGRYFAEACTTMYALVTTVKDRPDGSRSYYITDGVYGSFNNLVYDHGSVTAKVLRGPGMPPVQPVETETRLPSTVFGPTCDGVDLIFKDVPMPLLRRGDWLQFPNFGAYTIAGACAFNGIPVDNPDIMYVWSEEPTGSWEHSVAMLRKGADKDNPALQAPEHHLCFVADLHDLESIC</sequence>
<dbReference type="Gene3D" id="2.40.37.10">
    <property type="entry name" value="Lyase, Ornithine Decarboxylase, Chain A, domain 1"/>
    <property type="match status" value="1"/>
</dbReference>
<keyword evidence="3 9" id="KW-0663">Pyridoxal phosphate</keyword>
<proteinExistence type="inferred from homology"/>
<dbReference type="Pfam" id="PF00278">
    <property type="entry name" value="Orn_DAP_Arg_deC"/>
    <property type="match status" value="1"/>
</dbReference>
<dbReference type="InterPro" id="IPR000183">
    <property type="entry name" value="Orn/DAP/Arg_de-COase"/>
</dbReference>
<evidence type="ECO:0000256" key="2">
    <source>
        <dbReference type="ARBA" id="ARBA00008872"/>
    </source>
</evidence>
<evidence type="ECO:0000256" key="6">
    <source>
        <dbReference type="ARBA" id="ARBA00034138"/>
    </source>
</evidence>
<dbReference type="Gene3D" id="3.20.20.10">
    <property type="entry name" value="Alanine racemase"/>
    <property type="match status" value="1"/>
</dbReference>
<dbReference type="BRENDA" id="4.1.1.17">
    <property type="organism ID" value="12166"/>
</dbReference>
<dbReference type="InterPro" id="IPR022653">
    <property type="entry name" value="De-COase2_pyr-phos_BS"/>
</dbReference>
<feature type="modified residue" description="N6-(pyridoxal phosphate)lysine" evidence="9">
    <location>
        <position position="32"/>
    </location>
</feature>
<keyword evidence="4 13" id="KW-0456">Lyase</keyword>
<comment type="subunit">
    <text evidence="7">Homodimer. Only the dimer is catalytically active, as the active sites are constructed of residues from both monomers.</text>
</comment>
<dbReference type="EMBL" id="FJ223132">
    <property type="protein sequence ID" value="ACO40487.1"/>
    <property type="molecule type" value="Genomic_DNA"/>
</dbReference>
<dbReference type="PRINTS" id="PR01179">
    <property type="entry name" value="ODADCRBXLASE"/>
</dbReference>
<reference evidence="13" key="1">
    <citation type="journal article" date="2009" name="J. Plant Physiol.">
        <title>Differential expression of the ornithine decarboxylase gene during carposporogenesis in the thallus of the red seaweed Grateloupia imbricata (Halymeniaceae).</title>
        <authorList>
            <person name="Garcia-Jimenez P."/>
            <person name="Garcia-Maroto F."/>
            <person name="Garrido-Cardenas J.A."/>
            <person name="Ferrandiz C."/>
            <person name="Robaina R.R."/>
        </authorList>
    </citation>
    <scope>NUCLEOTIDE SEQUENCE</scope>
</reference>
<dbReference type="PANTHER" id="PTHR11482">
    <property type="entry name" value="ARGININE/DIAMINOPIMELATE/ORNITHINE DECARBOXYLASE"/>
    <property type="match status" value="1"/>
</dbReference>
<dbReference type="InterPro" id="IPR022644">
    <property type="entry name" value="De-COase2_N"/>
</dbReference>
<dbReference type="SUPFAM" id="SSF51419">
    <property type="entry name" value="PLP-binding barrel"/>
    <property type="match status" value="1"/>
</dbReference>
<dbReference type="AlphaFoldDB" id="C9W982"/>
<evidence type="ECO:0000256" key="10">
    <source>
        <dbReference type="RuleBase" id="RU003737"/>
    </source>
</evidence>
<comment type="cofactor">
    <cofactor evidence="1 9">
        <name>pyridoxal 5'-phosphate</name>
        <dbReference type="ChEBI" id="CHEBI:597326"/>
    </cofactor>
</comment>
<evidence type="ECO:0000313" key="13">
    <source>
        <dbReference type="EMBL" id="ACO40487.1"/>
    </source>
</evidence>
<evidence type="ECO:0000259" key="11">
    <source>
        <dbReference type="Pfam" id="PF00278"/>
    </source>
</evidence>
<dbReference type="GO" id="GO:0033387">
    <property type="term" value="P:putrescine biosynthetic process from arginine, via ornithine"/>
    <property type="evidence" value="ECO:0007669"/>
    <property type="project" value="TreeGrafter"/>
</dbReference>
<name>C9W982_9FLOR</name>
<evidence type="ECO:0000256" key="9">
    <source>
        <dbReference type="PIRSR" id="PIRSR600183-50"/>
    </source>
</evidence>
<dbReference type="GO" id="GO:0005737">
    <property type="term" value="C:cytoplasm"/>
    <property type="evidence" value="ECO:0007669"/>
    <property type="project" value="TreeGrafter"/>
</dbReference>
<dbReference type="InterPro" id="IPR029066">
    <property type="entry name" value="PLP-binding_barrel"/>
</dbReference>
<evidence type="ECO:0000256" key="1">
    <source>
        <dbReference type="ARBA" id="ARBA00001933"/>
    </source>
</evidence>
<evidence type="ECO:0000256" key="7">
    <source>
        <dbReference type="ARBA" id="ARBA00046672"/>
    </source>
</evidence>
<comment type="pathway">
    <text evidence="5">Amine and polyamine biosynthesis; putrescine biosynthesis via L-ornithine pathway; putrescine from L-ornithine: step 1/1.</text>
</comment>
<dbReference type="PANTHER" id="PTHR11482:SF6">
    <property type="entry name" value="ORNITHINE DECARBOXYLASE 1-RELATED"/>
    <property type="match status" value="1"/>
</dbReference>
<evidence type="ECO:0000256" key="4">
    <source>
        <dbReference type="ARBA" id="ARBA00023239"/>
    </source>
</evidence>
<dbReference type="GO" id="GO:0004586">
    <property type="term" value="F:ornithine decarboxylase activity"/>
    <property type="evidence" value="ECO:0007669"/>
    <property type="project" value="UniProtKB-EC"/>
</dbReference>
<evidence type="ECO:0000256" key="3">
    <source>
        <dbReference type="ARBA" id="ARBA00022898"/>
    </source>
</evidence>
<dbReference type="InterPro" id="IPR009006">
    <property type="entry name" value="Ala_racemase/Decarboxylase_C"/>
</dbReference>
<dbReference type="Pfam" id="PF02784">
    <property type="entry name" value="Orn_Arg_deC_N"/>
    <property type="match status" value="1"/>
</dbReference>
<feature type="domain" description="Orn/DAP/Arg decarboxylase 2 C-terminal" evidence="11">
    <location>
        <begin position="251"/>
        <end position="350"/>
    </location>
</feature>
<dbReference type="EC" id="4.1.1.17" evidence="6"/>
<dbReference type="InterPro" id="IPR022643">
    <property type="entry name" value="De-COase2_C"/>
</dbReference>
<organism evidence="13">
    <name type="scientific">Grateloupia imbricata</name>
    <dbReference type="NCBI Taxonomy" id="118372"/>
    <lineage>
        <taxon>Eukaryota</taxon>
        <taxon>Rhodophyta</taxon>
        <taxon>Florideophyceae</taxon>
        <taxon>Rhodymeniophycidae</taxon>
        <taxon>Halymeniales</taxon>
        <taxon>Halymeniaceae</taxon>
        <taxon>Grateloupia</taxon>
    </lineage>
</organism>
<dbReference type="PROSITE" id="PS00878">
    <property type="entry name" value="ODR_DC_2_1"/>
    <property type="match status" value="1"/>
</dbReference>
<comment type="similarity">
    <text evidence="2 10">Belongs to the Orn/Lys/Arg decarboxylase class-II family.</text>
</comment>